<reference evidence="1" key="1">
    <citation type="journal article" date="2021" name="Proc. Natl. Acad. Sci. U.S.A.">
        <title>A Catalog of Tens of Thousands of Viruses from Human Metagenomes Reveals Hidden Associations with Chronic Diseases.</title>
        <authorList>
            <person name="Tisza M.J."/>
            <person name="Buck C.B."/>
        </authorList>
    </citation>
    <scope>NUCLEOTIDE SEQUENCE</scope>
    <source>
        <strain evidence="1">CtGns7</strain>
    </source>
</reference>
<proteinExistence type="predicted"/>
<dbReference type="EMBL" id="BK032555">
    <property type="protein sequence ID" value="DAF47506.1"/>
    <property type="molecule type" value="Genomic_DNA"/>
</dbReference>
<accession>A0A8S5S9W3</accession>
<name>A0A8S5S9W3_9VIRU</name>
<protein>
    <submittedName>
        <fullName evidence="1">Uncharacterized protein</fullName>
    </submittedName>
</protein>
<organism evidence="1">
    <name type="scientific">Phage sp. ctGns7</name>
    <dbReference type="NCBI Taxonomy" id="2828003"/>
    <lineage>
        <taxon>Viruses</taxon>
    </lineage>
</organism>
<evidence type="ECO:0000313" key="1">
    <source>
        <dbReference type="EMBL" id="DAF47506.1"/>
    </source>
</evidence>
<sequence>MEYLITNGNLYVGGDKNGTRTLTTNINNACVYSTKAKAENELENAVRSKNGWSLTVNNEWFIKGKQDIEMVEPIELDFDFHKEIIELQDKINQLEQRKEYLKYLISKCDREISDIQHCAEFYNLNASQGYKLYKMLHNVTNKRREVKNEFNSISLILSSKITSAEINNVNKSIYGIYNNQQYSNRVFDDLFDIVK</sequence>